<evidence type="ECO:0000259" key="2">
    <source>
        <dbReference type="PROSITE" id="PS50943"/>
    </source>
</evidence>
<dbReference type="RefSeq" id="WP_120117215.1">
    <property type="nucleotide sequence ID" value="NZ_QYTW02000006.1"/>
</dbReference>
<feature type="domain" description="HTH cro/C1-type" evidence="2">
    <location>
        <begin position="343"/>
        <end position="397"/>
    </location>
</feature>
<dbReference type="Pfam" id="PF13392">
    <property type="entry name" value="HNH_3"/>
    <property type="match status" value="1"/>
</dbReference>
<dbReference type="PROSITE" id="PS50943">
    <property type="entry name" value="HTH_CROC1"/>
    <property type="match status" value="1"/>
</dbReference>
<accession>A0A429X9V0</accession>
<comment type="caution">
    <text evidence="3">The sequence shown here is derived from an EMBL/GenBank/DDBJ whole genome shotgun (WGS) entry which is preliminary data.</text>
</comment>
<gene>
    <name evidence="3" type="ORF">D5F11_008775</name>
</gene>
<dbReference type="Pfam" id="PF08281">
    <property type="entry name" value="Sigma70_r4_2"/>
    <property type="match status" value="1"/>
</dbReference>
<evidence type="ECO:0000256" key="1">
    <source>
        <dbReference type="ARBA" id="ARBA00023125"/>
    </source>
</evidence>
<keyword evidence="1" id="KW-0238">DNA-binding</keyword>
<dbReference type="PANTHER" id="PTHR46558">
    <property type="entry name" value="TRACRIPTIONAL REGULATORY PROTEIN-RELATED-RELATED"/>
    <property type="match status" value="1"/>
</dbReference>
<dbReference type="InterPro" id="IPR013324">
    <property type="entry name" value="RNA_pol_sigma_r3/r4-like"/>
</dbReference>
<dbReference type="InterPro" id="IPR013249">
    <property type="entry name" value="RNA_pol_sigma70_r4_t2"/>
</dbReference>
<dbReference type="GO" id="GO:0006352">
    <property type="term" value="P:DNA-templated transcription initiation"/>
    <property type="evidence" value="ECO:0007669"/>
    <property type="project" value="InterPro"/>
</dbReference>
<dbReference type="Gene3D" id="3.90.75.20">
    <property type="match status" value="1"/>
</dbReference>
<dbReference type="SUPFAM" id="SSF54060">
    <property type="entry name" value="His-Me finger endonucleases"/>
    <property type="match status" value="1"/>
</dbReference>
<protein>
    <submittedName>
        <fullName evidence="3">Helix-turn-helix domain-containing protein</fullName>
    </submittedName>
</protein>
<dbReference type="Pfam" id="PF01381">
    <property type="entry name" value="HTH_3"/>
    <property type="match status" value="1"/>
</dbReference>
<dbReference type="InterPro" id="IPR044925">
    <property type="entry name" value="His-Me_finger_sf"/>
</dbReference>
<dbReference type="InterPro" id="IPR001387">
    <property type="entry name" value="Cro/C1-type_HTH"/>
</dbReference>
<sequence>MGSNKGYDLVGKTFERLTVLKDTGKRHPKQGKVWLCRCKCTSLTEATTTHLKWGNKKSCGCLAKETVRKNAMKRRAIRKEKKPVFKVSKPKRGQAKQKQISDQATFVIPDELRDVPYQMVEDGLFQVFENGRIFRHTPRQSSECIVHDSNGYKVVSASVDGTQKHFYVHRLLAQAFIPNPEQKPVVSFKDENRGNISLDNLIWETHEERAIKMYKTGKFDPRRHLETCKQCGSGTRNKSGICSKCEYDNLSKEKRKERISERISSYSDIPIDLCTPSQQRVILLLREGLNGAEVAKKLGVSRQAVDSAVKTARRRVQRLSRLEIEKKDRKKNLNQKPDDMSKIKWLRKLNGLTQQDMAELLDITSSSYSQKEREITPFSVSEAIILADFFDETVESLFN</sequence>
<reference evidence="3 4" key="1">
    <citation type="submission" date="2018-12" db="EMBL/GenBank/DDBJ databases">
        <authorList>
            <person name="Sun L."/>
            <person name="Chen Z."/>
        </authorList>
    </citation>
    <scope>NUCLEOTIDE SEQUENCE [LARGE SCALE GENOMIC DNA]</scope>
    <source>
        <strain evidence="3 4">LMG 29736</strain>
    </source>
</reference>
<dbReference type="EMBL" id="QYTW02000006">
    <property type="protein sequence ID" value="RST60142.1"/>
    <property type="molecule type" value="Genomic_DNA"/>
</dbReference>
<dbReference type="PANTHER" id="PTHR46558:SF4">
    <property type="entry name" value="DNA-BIDING PHAGE PROTEIN"/>
    <property type="match status" value="1"/>
</dbReference>
<dbReference type="AlphaFoldDB" id="A0A429X9V0"/>
<dbReference type="Gene3D" id="1.10.10.10">
    <property type="entry name" value="Winged helix-like DNA-binding domain superfamily/Winged helix DNA-binding domain"/>
    <property type="match status" value="1"/>
</dbReference>
<dbReference type="GO" id="GO:0003677">
    <property type="term" value="F:DNA binding"/>
    <property type="evidence" value="ECO:0007669"/>
    <property type="project" value="UniProtKB-KW"/>
</dbReference>
<name>A0A429X9V0_SIMTE</name>
<dbReference type="Gene3D" id="1.10.260.40">
    <property type="entry name" value="lambda repressor-like DNA-binding domains"/>
    <property type="match status" value="1"/>
</dbReference>
<dbReference type="InterPro" id="IPR003615">
    <property type="entry name" value="HNH_nuc"/>
</dbReference>
<dbReference type="SUPFAM" id="SSF47413">
    <property type="entry name" value="lambda repressor-like DNA-binding domains"/>
    <property type="match status" value="1"/>
</dbReference>
<dbReference type="SMART" id="SM00530">
    <property type="entry name" value="HTH_XRE"/>
    <property type="match status" value="1"/>
</dbReference>
<dbReference type="SUPFAM" id="SSF88659">
    <property type="entry name" value="Sigma3 and sigma4 domains of RNA polymerase sigma factors"/>
    <property type="match status" value="1"/>
</dbReference>
<dbReference type="OrthoDB" id="6631788at2"/>
<organism evidence="3 4">
    <name type="scientific">Siminovitchia terrae</name>
    <name type="common">Bacillus terrae</name>
    <dbReference type="NCBI Taxonomy" id="1914933"/>
    <lineage>
        <taxon>Bacteria</taxon>
        <taxon>Bacillati</taxon>
        <taxon>Bacillota</taxon>
        <taxon>Bacilli</taxon>
        <taxon>Bacillales</taxon>
        <taxon>Bacillaceae</taxon>
        <taxon>Siminovitchia</taxon>
    </lineage>
</organism>
<proteinExistence type="predicted"/>
<dbReference type="InterPro" id="IPR010982">
    <property type="entry name" value="Lambda_DNA-bd_dom_sf"/>
</dbReference>
<dbReference type="InterPro" id="IPR036388">
    <property type="entry name" value="WH-like_DNA-bd_sf"/>
</dbReference>
<dbReference type="GO" id="GO:0016987">
    <property type="term" value="F:sigma factor activity"/>
    <property type="evidence" value="ECO:0007669"/>
    <property type="project" value="InterPro"/>
</dbReference>
<dbReference type="Proteomes" id="UP000287296">
    <property type="component" value="Unassembled WGS sequence"/>
</dbReference>
<dbReference type="CDD" id="cd00093">
    <property type="entry name" value="HTH_XRE"/>
    <property type="match status" value="1"/>
</dbReference>
<evidence type="ECO:0000313" key="3">
    <source>
        <dbReference type="EMBL" id="RST60142.1"/>
    </source>
</evidence>
<evidence type="ECO:0000313" key="4">
    <source>
        <dbReference type="Proteomes" id="UP000287296"/>
    </source>
</evidence>